<keyword evidence="3" id="KW-1185">Reference proteome</keyword>
<comment type="caution">
    <text evidence="2">The sequence shown here is derived from an EMBL/GenBank/DDBJ whole genome shotgun (WGS) entry which is preliminary data.</text>
</comment>
<feature type="region of interest" description="Disordered" evidence="1">
    <location>
        <begin position="58"/>
        <end position="103"/>
    </location>
</feature>
<evidence type="ECO:0000313" key="3">
    <source>
        <dbReference type="Proteomes" id="UP001500967"/>
    </source>
</evidence>
<name>A0ABN0UCT3_9ACTN</name>
<dbReference type="EMBL" id="BAAAGX010000014">
    <property type="protein sequence ID" value="GAA0246248.1"/>
    <property type="molecule type" value="Genomic_DNA"/>
</dbReference>
<evidence type="ECO:0000256" key="1">
    <source>
        <dbReference type="SAM" id="MobiDB-lite"/>
    </source>
</evidence>
<accession>A0ABN0UCT3</accession>
<protein>
    <submittedName>
        <fullName evidence="2">Uncharacterized protein</fullName>
    </submittedName>
</protein>
<proteinExistence type="predicted"/>
<organism evidence="2 3">
    <name type="scientific">Cryptosporangium japonicum</name>
    <dbReference type="NCBI Taxonomy" id="80872"/>
    <lineage>
        <taxon>Bacteria</taxon>
        <taxon>Bacillati</taxon>
        <taxon>Actinomycetota</taxon>
        <taxon>Actinomycetes</taxon>
        <taxon>Cryptosporangiales</taxon>
        <taxon>Cryptosporangiaceae</taxon>
        <taxon>Cryptosporangium</taxon>
    </lineage>
</organism>
<evidence type="ECO:0000313" key="2">
    <source>
        <dbReference type="EMBL" id="GAA0246248.1"/>
    </source>
</evidence>
<reference evidence="2 3" key="1">
    <citation type="journal article" date="2019" name="Int. J. Syst. Evol. Microbiol.">
        <title>The Global Catalogue of Microorganisms (GCM) 10K type strain sequencing project: providing services to taxonomists for standard genome sequencing and annotation.</title>
        <authorList>
            <consortium name="The Broad Institute Genomics Platform"/>
            <consortium name="The Broad Institute Genome Sequencing Center for Infectious Disease"/>
            <person name="Wu L."/>
            <person name="Ma J."/>
        </authorList>
    </citation>
    <scope>NUCLEOTIDE SEQUENCE [LARGE SCALE GENOMIC DNA]</scope>
    <source>
        <strain evidence="2 3">JCM 10425</strain>
    </source>
</reference>
<gene>
    <name evidence="2" type="ORF">GCM10009539_34510</name>
</gene>
<dbReference type="Proteomes" id="UP001500967">
    <property type="component" value="Unassembled WGS sequence"/>
</dbReference>
<sequence length="103" mass="10953">MPCGARISAGKFGNVDKSLPNDAVSEVNRSPVNCIPSPESPANRITTRSNRWTCLLTRPSSVARHRGSARTPPTATRPGDQGTAMPECGARRLTSLAPGREAR</sequence>